<dbReference type="Proteomes" id="UP000824890">
    <property type="component" value="Unassembled WGS sequence"/>
</dbReference>
<gene>
    <name evidence="8" type="ORF">HID58_006607</name>
</gene>
<dbReference type="InterPro" id="IPR044810">
    <property type="entry name" value="WRKY_plant"/>
</dbReference>
<feature type="region of interest" description="Disordered" evidence="6">
    <location>
        <begin position="1"/>
        <end position="25"/>
    </location>
</feature>
<reference evidence="8 9" key="1">
    <citation type="submission" date="2021-05" db="EMBL/GenBank/DDBJ databases">
        <title>Genome Assembly of Synthetic Allotetraploid Brassica napus Reveals Homoeologous Exchanges between Subgenomes.</title>
        <authorList>
            <person name="Davis J.T."/>
        </authorList>
    </citation>
    <scope>NUCLEOTIDE SEQUENCE [LARGE SCALE GENOMIC DNA]</scope>
    <source>
        <strain evidence="9">cv. Da-Ae</strain>
        <tissue evidence="8">Seedling</tissue>
    </source>
</reference>
<evidence type="ECO:0000256" key="4">
    <source>
        <dbReference type="ARBA" id="ARBA00023163"/>
    </source>
</evidence>
<dbReference type="PANTHER" id="PTHR31221:SF193">
    <property type="entry name" value="WRKY TRANSCRIPTION FACTOR PROTEIN 1-RELATED"/>
    <property type="match status" value="1"/>
</dbReference>
<dbReference type="PROSITE" id="PS50811">
    <property type="entry name" value="WRKY"/>
    <property type="match status" value="1"/>
</dbReference>
<keyword evidence="9" id="KW-1185">Reference proteome</keyword>
<feature type="non-terminal residue" evidence="8">
    <location>
        <position position="1"/>
    </location>
</feature>
<proteinExistence type="predicted"/>
<keyword evidence="5" id="KW-0539">Nucleus</keyword>
<dbReference type="EMBL" id="JAGKQM010000002">
    <property type="protein sequence ID" value="KAH0939146.1"/>
    <property type="molecule type" value="Genomic_DNA"/>
</dbReference>
<feature type="domain" description="WRKY" evidence="7">
    <location>
        <begin position="58"/>
        <end position="98"/>
    </location>
</feature>
<evidence type="ECO:0000259" key="7">
    <source>
        <dbReference type="PROSITE" id="PS50811"/>
    </source>
</evidence>
<name>A0ABQ8EBZ4_BRANA</name>
<keyword evidence="3" id="KW-0238">DNA-binding</keyword>
<evidence type="ECO:0000313" key="9">
    <source>
        <dbReference type="Proteomes" id="UP000824890"/>
    </source>
</evidence>
<dbReference type="InterPro" id="IPR036576">
    <property type="entry name" value="WRKY_dom_sf"/>
</dbReference>
<organism evidence="8 9">
    <name type="scientific">Brassica napus</name>
    <name type="common">Rape</name>
    <dbReference type="NCBI Taxonomy" id="3708"/>
    <lineage>
        <taxon>Eukaryota</taxon>
        <taxon>Viridiplantae</taxon>
        <taxon>Streptophyta</taxon>
        <taxon>Embryophyta</taxon>
        <taxon>Tracheophyta</taxon>
        <taxon>Spermatophyta</taxon>
        <taxon>Magnoliopsida</taxon>
        <taxon>eudicotyledons</taxon>
        <taxon>Gunneridae</taxon>
        <taxon>Pentapetalae</taxon>
        <taxon>rosids</taxon>
        <taxon>malvids</taxon>
        <taxon>Brassicales</taxon>
        <taxon>Brassicaceae</taxon>
        <taxon>Brassiceae</taxon>
        <taxon>Brassica</taxon>
    </lineage>
</organism>
<evidence type="ECO:0000256" key="6">
    <source>
        <dbReference type="SAM" id="MobiDB-lite"/>
    </source>
</evidence>
<keyword evidence="4" id="KW-0804">Transcription</keyword>
<sequence length="105" mass="11602">SNSQKTTDCGGEVAVSDKNKENQDDDACLETEAGWDTMEITTLVNHIRETRVVFQTLSEVDILYDGYMWPKYGQKVVRGNQIPDTISLNLGVGISSDGPDHSHNT</sequence>
<dbReference type="SUPFAM" id="SSF118290">
    <property type="entry name" value="WRKY DNA-binding domain"/>
    <property type="match status" value="1"/>
</dbReference>
<accession>A0ABQ8EBZ4</accession>
<dbReference type="Gene3D" id="2.20.25.80">
    <property type="entry name" value="WRKY domain"/>
    <property type="match status" value="1"/>
</dbReference>
<dbReference type="PANTHER" id="PTHR31221">
    <property type="entry name" value="WRKY TRANSCRIPTION FACTOR PROTEIN 1-RELATED"/>
    <property type="match status" value="1"/>
</dbReference>
<keyword evidence="2" id="KW-0805">Transcription regulation</keyword>
<evidence type="ECO:0000313" key="8">
    <source>
        <dbReference type="EMBL" id="KAH0939146.1"/>
    </source>
</evidence>
<protein>
    <recommendedName>
        <fullName evidence="7">WRKY domain-containing protein</fullName>
    </recommendedName>
</protein>
<comment type="caution">
    <text evidence="8">The sequence shown here is derived from an EMBL/GenBank/DDBJ whole genome shotgun (WGS) entry which is preliminary data.</text>
</comment>
<dbReference type="InterPro" id="IPR003657">
    <property type="entry name" value="WRKY_dom"/>
</dbReference>
<evidence type="ECO:0000256" key="2">
    <source>
        <dbReference type="ARBA" id="ARBA00023015"/>
    </source>
</evidence>
<evidence type="ECO:0000256" key="5">
    <source>
        <dbReference type="ARBA" id="ARBA00023242"/>
    </source>
</evidence>
<comment type="subcellular location">
    <subcellularLocation>
        <location evidence="1">Nucleus</location>
    </subcellularLocation>
</comment>
<evidence type="ECO:0000256" key="1">
    <source>
        <dbReference type="ARBA" id="ARBA00004123"/>
    </source>
</evidence>
<evidence type="ECO:0000256" key="3">
    <source>
        <dbReference type="ARBA" id="ARBA00023125"/>
    </source>
</evidence>